<dbReference type="Proteomes" id="UP000017836">
    <property type="component" value="Unassembled WGS sequence"/>
</dbReference>
<dbReference type="AlphaFoldDB" id="U5D4V8"/>
<gene>
    <name evidence="2" type="ORF">AMTR_s00070p00131850</name>
</gene>
<protein>
    <submittedName>
        <fullName evidence="2">Uncharacterized protein</fullName>
    </submittedName>
</protein>
<dbReference type="HOGENOM" id="CLU_149583_0_0_1"/>
<reference evidence="3" key="1">
    <citation type="journal article" date="2013" name="Science">
        <title>The Amborella genome and the evolution of flowering plants.</title>
        <authorList>
            <consortium name="Amborella Genome Project"/>
        </authorList>
    </citation>
    <scope>NUCLEOTIDE SEQUENCE [LARGE SCALE GENOMIC DNA]</scope>
</reference>
<feature type="region of interest" description="Disordered" evidence="1">
    <location>
        <begin position="54"/>
        <end position="124"/>
    </location>
</feature>
<evidence type="ECO:0000313" key="2">
    <source>
        <dbReference type="EMBL" id="ERN20626.1"/>
    </source>
</evidence>
<organism evidence="2 3">
    <name type="scientific">Amborella trichopoda</name>
    <dbReference type="NCBI Taxonomy" id="13333"/>
    <lineage>
        <taxon>Eukaryota</taxon>
        <taxon>Viridiplantae</taxon>
        <taxon>Streptophyta</taxon>
        <taxon>Embryophyta</taxon>
        <taxon>Tracheophyta</taxon>
        <taxon>Spermatophyta</taxon>
        <taxon>Magnoliopsida</taxon>
        <taxon>Amborellales</taxon>
        <taxon>Amborellaceae</taxon>
        <taxon>Amborella</taxon>
    </lineage>
</organism>
<dbReference type="Gramene" id="ERN20626">
    <property type="protein sequence ID" value="ERN20626"/>
    <property type="gene ID" value="AMTR_s00070p00131850"/>
</dbReference>
<proteinExistence type="predicted"/>
<feature type="compositionally biased region" description="Low complexity" evidence="1">
    <location>
        <begin position="99"/>
        <end position="110"/>
    </location>
</feature>
<keyword evidence="3" id="KW-1185">Reference proteome</keyword>
<sequence>MFLRIQYIHVFYLHENSFAKKYNGKALPLCFKDLESIFGREAVEGMNALGGGGITLSRHGLQDTQSPSHDTNQGGIDAPLDHTPGTSVPMADLGVEKGSSSYSSDGALSSESKRGHSQSPTGAQ</sequence>
<feature type="compositionally biased region" description="Polar residues" evidence="1">
    <location>
        <begin position="62"/>
        <end position="74"/>
    </location>
</feature>
<evidence type="ECO:0000256" key="1">
    <source>
        <dbReference type="SAM" id="MobiDB-lite"/>
    </source>
</evidence>
<dbReference type="EMBL" id="KI392058">
    <property type="protein sequence ID" value="ERN20626.1"/>
    <property type="molecule type" value="Genomic_DNA"/>
</dbReference>
<name>U5D4V8_AMBTC</name>
<evidence type="ECO:0000313" key="3">
    <source>
        <dbReference type="Proteomes" id="UP000017836"/>
    </source>
</evidence>
<accession>U5D4V8</accession>